<dbReference type="RefSeq" id="WP_069718899.1">
    <property type="nucleotide sequence ID" value="NZ_MJEH01000064.1"/>
</dbReference>
<reference evidence="1 2" key="1">
    <citation type="submission" date="2016-08" db="EMBL/GenBank/DDBJ databases">
        <title>Genome of Bacillus solimangrovi GH2-4.</title>
        <authorList>
            <person name="Lim S."/>
            <person name="Kim B.-C."/>
        </authorList>
    </citation>
    <scope>NUCLEOTIDE SEQUENCE [LARGE SCALE GENOMIC DNA]</scope>
    <source>
        <strain evidence="1 2">GH2-4</strain>
    </source>
</reference>
<evidence type="ECO:0008006" key="3">
    <source>
        <dbReference type="Google" id="ProtNLM"/>
    </source>
</evidence>
<dbReference type="OrthoDB" id="9771212at2"/>
<comment type="caution">
    <text evidence="1">The sequence shown here is derived from an EMBL/GenBank/DDBJ whole genome shotgun (WGS) entry which is preliminary data.</text>
</comment>
<dbReference type="Pfam" id="PF08902">
    <property type="entry name" value="DUF1848"/>
    <property type="match status" value="1"/>
</dbReference>
<sequence length="317" mass="37149">MIISASRRTDIPAFYSVWFMNRIDEGYYVKVNPFNAKQRKVVSLTPENVTCFVFWTKNPKPLMKYLDKLDQLGYYYYFQFTLNDYPKELEPYLPSISSRVNIFKELSRKIGKDKVIWRYDPIILSNVTDVDFHIKKFKELADELKGYTNRVVISFVDMYGKTKNKFKRLEETYDLEFMNLLDPHYHATLNYLASSLSKIARENNLEIQTCAEKIDLDEYDIPHGACIDQSIVSKIVIGEQNQLNKDKNQRKECLCVISEEMGTYDTCKFNCSYCYAVKSEKAVNKTVQKHDPHSPVLIGKLEEKDKADLTHQMSLFD</sequence>
<dbReference type="STRING" id="1305675.BFG57_07105"/>
<evidence type="ECO:0000313" key="2">
    <source>
        <dbReference type="Proteomes" id="UP000095209"/>
    </source>
</evidence>
<accession>A0A1E5LAM6</accession>
<dbReference type="EMBL" id="MJEH01000064">
    <property type="protein sequence ID" value="OEH91132.1"/>
    <property type="molecule type" value="Genomic_DNA"/>
</dbReference>
<organism evidence="1 2">
    <name type="scientific">Bacillus solimangrovi</name>
    <dbReference type="NCBI Taxonomy" id="1305675"/>
    <lineage>
        <taxon>Bacteria</taxon>
        <taxon>Bacillati</taxon>
        <taxon>Bacillota</taxon>
        <taxon>Bacilli</taxon>
        <taxon>Bacillales</taxon>
        <taxon>Bacillaceae</taxon>
        <taxon>Bacillus</taxon>
    </lineage>
</organism>
<dbReference type="Proteomes" id="UP000095209">
    <property type="component" value="Unassembled WGS sequence"/>
</dbReference>
<name>A0A1E5LAM6_9BACI</name>
<dbReference type="AlphaFoldDB" id="A0A1E5LAM6"/>
<dbReference type="InterPro" id="IPR014998">
    <property type="entry name" value="DUF1848"/>
</dbReference>
<evidence type="ECO:0000313" key="1">
    <source>
        <dbReference type="EMBL" id="OEH91132.1"/>
    </source>
</evidence>
<keyword evidence="2" id="KW-1185">Reference proteome</keyword>
<proteinExistence type="predicted"/>
<protein>
    <recommendedName>
        <fullName evidence="3">DUF1848 domain-containing protein</fullName>
    </recommendedName>
</protein>
<gene>
    <name evidence="1" type="ORF">BFG57_07105</name>
</gene>